<dbReference type="NCBIfam" id="NF045990">
    <property type="entry name" value="TransRegCbbRRhodb"/>
    <property type="match status" value="1"/>
</dbReference>
<dbReference type="SUPFAM" id="SSF46785">
    <property type="entry name" value="Winged helix' DNA-binding domain"/>
    <property type="match status" value="1"/>
</dbReference>
<keyword evidence="3 8" id="KW-0238">DNA-binding</keyword>
<dbReference type="InterPro" id="IPR036390">
    <property type="entry name" value="WH_DNA-bd_sf"/>
</dbReference>
<accession>A0A238VJC7</accession>
<dbReference type="Pfam" id="PF00126">
    <property type="entry name" value="HTH_1"/>
    <property type="match status" value="1"/>
</dbReference>
<evidence type="ECO:0000256" key="4">
    <source>
        <dbReference type="ARBA" id="ARBA00023163"/>
    </source>
</evidence>
<dbReference type="PANTHER" id="PTHR30126">
    <property type="entry name" value="HTH-TYPE TRANSCRIPTIONAL REGULATOR"/>
    <property type="match status" value="1"/>
</dbReference>
<evidence type="ECO:0000313" key="9">
    <source>
        <dbReference type="EMBL" id="TBN52175.1"/>
    </source>
</evidence>
<evidence type="ECO:0000313" key="8">
    <source>
        <dbReference type="EMBL" id="SNR34274.1"/>
    </source>
</evidence>
<keyword evidence="11" id="KW-1185">Reference proteome</keyword>
<dbReference type="EMBL" id="SIRL01000002">
    <property type="protein sequence ID" value="TBN52175.1"/>
    <property type="molecule type" value="Genomic_DNA"/>
</dbReference>
<feature type="domain" description="HTH lysR-type" evidence="7">
    <location>
        <begin position="6"/>
        <end position="64"/>
    </location>
</feature>
<dbReference type="AlphaFoldDB" id="A0A238VJC7"/>
<keyword evidence="4" id="KW-0804">Transcription</keyword>
<dbReference type="PROSITE" id="PS50931">
    <property type="entry name" value="HTH_LYSR"/>
    <property type="match status" value="1"/>
</dbReference>
<evidence type="ECO:0000256" key="3">
    <source>
        <dbReference type="ARBA" id="ARBA00023125"/>
    </source>
</evidence>
<dbReference type="Gene3D" id="3.40.190.10">
    <property type="entry name" value="Periplasmic binding protein-like II"/>
    <property type="match status" value="2"/>
</dbReference>
<reference evidence="10" key="2">
    <citation type="submission" date="2017-06" db="EMBL/GenBank/DDBJ databases">
        <authorList>
            <person name="Varghese N."/>
            <person name="Submissions S."/>
        </authorList>
    </citation>
    <scope>NUCLEOTIDE SEQUENCE [LARGE SCALE GENOMIC DNA]</scope>
    <source>
        <strain evidence="10">DSM 26170</strain>
    </source>
</reference>
<dbReference type="GO" id="GO:0000976">
    <property type="term" value="F:transcription cis-regulatory region binding"/>
    <property type="evidence" value="ECO:0007669"/>
    <property type="project" value="TreeGrafter"/>
</dbReference>
<keyword evidence="2" id="KW-0805">Transcription regulation</keyword>
<dbReference type="Gene3D" id="1.10.10.10">
    <property type="entry name" value="Winged helix-like DNA-binding domain superfamily/Winged helix DNA-binding domain"/>
    <property type="match status" value="1"/>
</dbReference>
<evidence type="ECO:0000256" key="5">
    <source>
        <dbReference type="ARBA" id="ARBA00039279"/>
    </source>
</evidence>
<dbReference type="InterPro" id="IPR036388">
    <property type="entry name" value="WH-like_DNA-bd_sf"/>
</dbReference>
<dbReference type="Proteomes" id="UP000292859">
    <property type="component" value="Unassembled WGS sequence"/>
</dbReference>
<dbReference type="GO" id="GO:0003700">
    <property type="term" value="F:DNA-binding transcription factor activity"/>
    <property type="evidence" value="ECO:0007669"/>
    <property type="project" value="InterPro"/>
</dbReference>
<evidence type="ECO:0000256" key="6">
    <source>
        <dbReference type="ARBA" id="ARBA00043141"/>
    </source>
</evidence>
<dbReference type="Proteomes" id="UP000198409">
    <property type="component" value="Unassembled WGS sequence"/>
</dbReference>
<evidence type="ECO:0000259" key="7">
    <source>
        <dbReference type="PROSITE" id="PS50931"/>
    </source>
</evidence>
<dbReference type="EMBL" id="FZNM01000002">
    <property type="protein sequence ID" value="SNR34274.1"/>
    <property type="molecule type" value="Genomic_DNA"/>
</dbReference>
<dbReference type="OrthoDB" id="7840053at2"/>
<protein>
    <recommendedName>
        <fullName evidence="5">HTH-type transcriptional regulator CbbR</fullName>
    </recommendedName>
    <alternativeName>
        <fullName evidence="6">RuBisCO operon transcriptional regulator</fullName>
    </alternativeName>
</protein>
<reference evidence="9 11" key="3">
    <citation type="submission" date="2019-02" db="EMBL/GenBank/DDBJ databases">
        <authorList>
            <person name="Zhang G."/>
        </authorList>
    </citation>
    <scope>NUCLEOTIDE SEQUENCE [LARGE SCALE GENOMIC DNA]</scope>
    <source>
        <strain evidence="9 11">CMB17</strain>
    </source>
</reference>
<organism evidence="8 10">
    <name type="scientific">Paracoccus sediminis</name>
    <dbReference type="NCBI Taxonomy" id="1214787"/>
    <lineage>
        <taxon>Bacteria</taxon>
        <taxon>Pseudomonadati</taxon>
        <taxon>Pseudomonadota</taxon>
        <taxon>Alphaproteobacteria</taxon>
        <taxon>Rhodobacterales</taxon>
        <taxon>Paracoccaceae</taxon>
        <taxon>Paracoccus</taxon>
    </lineage>
</organism>
<evidence type="ECO:0000313" key="11">
    <source>
        <dbReference type="Proteomes" id="UP000292859"/>
    </source>
</evidence>
<dbReference type="SUPFAM" id="SSF53850">
    <property type="entry name" value="Periplasmic binding protein-like II"/>
    <property type="match status" value="1"/>
</dbReference>
<evidence type="ECO:0000256" key="2">
    <source>
        <dbReference type="ARBA" id="ARBA00023015"/>
    </source>
</evidence>
<sequence length="306" mass="32840">MKLDGLTLRQLRCLRAVADSGSLTNAAAQLRLTTPAIHSQLRGLEDLAGCPLVARAEHGVFRPTPEGHALLLAESQIATALARAGREIGALQQGHIGNVVLGVVSTGKYFAPGLVARLLRRLPDIEVTLRIGNRDAILAALAGDDLDLAIMGRPPREPAVIADPVGPHPHLIIAAPDHPLAEADPVMPGDLLAQTFLSREEGSGTRILMTRFLDRIGEGATWRAVEMGTNETIKQAVIAGLGIALISQHTVTEELRSGRLIALRGIGLPIQRSWYLLRRADRQPSPATARIREEILAMRGGFLPRL</sequence>
<dbReference type="PANTHER" id="PTHR30126:SF5">
    <property type="entry name" value="HTH-TYPE TRANSCRIPTIONAL ACTIVATOR CMPR"/>
    <property type="match status" value="1"/>
</dbReference>
<reference evidence="8" key="1">
    <citation type="submission" date="2017-06" db="EMBL/GenBank/DDBJ databases">
        <authorList>
            <person name="Kim H.J."/>
            <person name="Triplett B.A."/>
        </authorList>
    </citation>
    <scope>NUCLEOTIDE SEQUENCE [LARGE SCALE GENOMIC DNA]</scope>
    <source>
        <strain evidence="8">DSM 26170</strain>
    </source>
</reference>
<comment type="similarity">
    <text evidence="1">Belongs to the LysR transcriptional regulatory family.</text>
</comment>
<proteinExistence type="inferred from homology"/>
<dbReference type="InterPro" id="IPR005119">
    <property type="entry name" value="LysR_subst-bd"/>
</dbReference>
<evidence type="ECO:0000256" key="1">
    <source>
        <dbReference type="ARBA" id="ARBA00009437"/>
    </source>
</evidence>
<dbReference type="RefSeq" id="WP_089386986.1">
    <property type="nucleotide sequence ID" value="NZ_FZNM01000002.1"/>
</dbReference>
<name>A0A238VJC7_9RHOB</name>
<evidence type="ECO:0000313" key="10">
    <source>
        <dbReference type="Proteomes" id="UP000198409"/>
    </source>
</evidence>
<dbReference type="Pfam" id="PF03466">
    <property type="entry name" value="LysR_substrate"/>
    <property type="match status" value="1"/>
</dbReference>
<dbReference type="InterPro" id="IPR000847">
    <property type="entry name" value="LysR_HTH_N"/>
</dbReference>
<gene>
    <name evidence="9" type="ORF">EYF88_04600</name>
    <name evidence="8" type="ORF">SAMN06265378_102297</name>
</gene>